<dbReference type="EC" id="2.7.7.87" evidence="3"/>
<dbReference type="GO" id="GO:0006450">
    <property type="term" value="P:regulation of translational fidelity"/>
    <property type="evidence" value="ECO:0007669"/>
    <property type="project" value="TreeGrafter"/>
</dbReference>
<keyword evidence="5" id="KW-0808">Transferase</keyword>
<dbReference type="OrthoDB" id="9814580at2"/>
<reference evidence="8 9" key="1">
    <citation type="submission" date="2019-05" db="EMBL/GenBank/DDBJ databases">
        <title>The Complete Genome Sequence of the n-alkane-degrading Desulfoglaeba alkanexedens ALDC reveals multiple alkylsuccinate synthase gene clusters.</title>
        <authorList>
            <person name="Callaghan A.V."/>
            <person name="Davidova I.A."/>
            <person name="Duncan K.E."/>
            <person name="Morris B."/>
            <person name="McInerney M.J."/>
        </authorList>
    </citation>
    <scope>NUCLEOTIDE SEQUENCE [LARGE SCALE GENOMIC DNA]</scope>
    <source>
        <strain evidence="8 9">ALDC</strain>
    </source>
</reference>
<dbReference type="InterPro" id="IPR050156">
    <property type="entry name" value="TC-AMP_synthase_SUA5"/>
</dbReference>
<dbReference type="NCBIfam" id="TIGR00057">
    <property type="entry name" value="L-threonylcarbamoyladenylate synthase"/>
    <property type="match status" value="1"/>
</dbReference>
<dbReference type="InterPro" id="IPR017945">
    <property type="entry name" value="DHBP_synth_RibB-like_a/b_dom"/>
</dbReference>
<dbReference type="Pfam" id="PF01300">
    <property type="entry name" value="Sua5_yciO_yrdC"/>
    <property type="match status" value="1"/>
</dbReference>
<accession>A0A4P8L308</accession>
<evidence type="ECO:0000313" key="8">
    <source>
        <dbReference type="EMBL" id="QCQ22043.1"/>
    </source>
</evidence>
<sequence length="236" mass="24752">MTTGLRISGPSVWRVDPRRPAPEVITVVSELLLNGGVVIYPTETVYGLGVFPGDAGAVKRVYAIKGRPVNKPLPIVASDLQAARRAVSRWPKAAERLSDMFWPGPLTLLVPASPGLSPLIHGSTGKIALRVTSHPVAAKLAAACGGLLVATSANLSGDPPCTDPSLLSEALLSRVDGVVDAGLATERPSTVVEVLDEVPWIRLLRQGAVPWSVVRRRVEQEFGPVTVGSGPGDVSI</sequence>
<proteinExistence type="inferred from homology"/>
<dbReference type="EMBL" id="CP040098">
    <property type="protein sequence ID" value="QCQ22043.1"/>
    <property type="molecule type" value="Genomic_DNA"/>
</dbReference>
<feature type="domain" description="YrdC-like" evidence="7">
    <location>
        <begin position="22"/>
        <end position="209"/>
    </location>
</feature>
<comment type="catalytic activity">
    <reaction evidence="6">
        <text>L-threonine + hydrogencarbonate + ATP = L-threonylcarbamoyladenylate + diphosphate + H2O</text>
        <dbReference type="Rhea" id="RHEA:36407"/>
        <dbReference type="ChEBI" id="CHEBI:15377"/>
        <dbReference type="ChEBI" id="CHEBI:17544"/>
        <dbReference type="ChEBI" id="CHEBI:30616"/>
        <dbReference type="ChEBI" id="CHEBI:33019"/>
        <dbReference type="ChEBI" id="CHEBI:57926"/>
        <dbReference type="ChEBI" id="CHEBI:73682"/>
        <dbReference type="EC" id="2.7.7.87"/>
    </reaction>
</comment>
<evidence type="ECO:0000256" key="5">
    <source>
        <dbReference type="ARBA" id="ARBA00022679"/>
    </source>
</evidence>
<evidence type="ECO:0000256" key="6">
    <source>
        <dbReference type="ARBA" id="ARBA00048366"/>
    </source>
</evidence>
<protein>
    <recommendedName>
        <fullName evidence="3">L-threonylcarbamoyladenylate synthase</fullName>
        <ecNumber evidence="3">2.7.7.87</ecNumber>
    </recommendedName>
</protein>
<dbReference type="PROSITE" id="PS51163">
    <property type="entry name" value="YRDC"/>
    <property type="match status" value="1"/>
</dbReference>
<name>A0A4P8L308_9BACT</name>
<dbReference type="AlphaFoldDB" id="A0A4P8L308"/>
<dbReference type="PANTHER" id="PTHR17490">
    <property type="entry name" value="SUA5"/>
    <property type="match status" value="1"/>
</dbReference>
<comment type="similarity">
    <text evidence="2">Belongs to the SUA5 family.</text>
</comment>
<dbReference type="GO" id="GO:0000049">
    <property type="term" value="F:tRNA binding"/>
    <property type="evidence" value="ECO:0007669"/>
    <property type="project" value="TreeGrafter"/>
</dbReference>
<dbReference type="GO" id="GO:0005737">
    <property type="term" value="C:cytoplasm"/>
    <property type="evidence" value="ECO:0007669"/>
    <property type="project" value="UniProtKB-SubCell"/>
</dbReference>
<evidence type="ECO:0000256" key="3">
    <source>
        <dbReference type="ARBA" id="ARBA00012584"/>
    </source>
</evidence>
<dbReference type="RefSeq" id="WP_137424012.1">
    <property type="nucleotide sequence ID" value="NZ_CP040098.1"/>
</dbReference>
<dbReference type="Proteomes" id="UP000298602">
    <property type="component" value="Chromosome"/>
</dbReference>
<organism evidence="8 9">
    <name type="scientific">Desulfoglaeba alkanexedens ALDC</name>
    <dbReference type="NCBI Taxonomy" id="980445"/>
    <lineage>
        <taxon>Bacteria</taxon>
        <taxon>Pseudomonadati</taxon>
        <taxon>Thermodesulfobacteriota</taxon>
        <taxon>Syntrophobacteria</taxon>
        <taxon>Syntrophobacterales</taxon>
        <taxon>Syntrophobacteraceae</taxon>
        <taxon>Desulfoglaeba</taxon>
    </lineage>
</organism>
<dbReference type="InterPro" id="IPR006070">
    <property type="entry name" value="Sua5-like_dom"/>
</dbReference>
<gene>
    <name evidence="8" type="ORF">FDQ92_07570</name>
</gene>
<evidence type="ECO:0000256" key="1">
    <source>
        <dbReference type="ARBA" id="ARBA00004496"/>
    </source>
</evidence>
<comment type="subcellular location">
    <subcellularLocation>
        <location evidence="1">Cytoplasm</location>
    </subcellularLocation>
</comment>
<reference evidence="8 9" key="2">
    <citation type="submission" date="2019-05" db="EMBL/GenBank/DDBJ databases">
        <authorList>
            <person name="Suflita J.M."/>
            <person name="Marks C.R."/>
        </authorList>
    </citation>
    <scope>NUCLEOTIDE SEQUENCE [LARGE SCALE GENOMIC DNA]</scope>
    <source>
        <strain evidence="8 9">ALDC</strain>
    </source>
</reference>
<evidence type="ECO:0000313" key="9">
    <source>
        <dbReference type="Proteomes" id="UP000298602"/>
    </source>
</evidence>
<dbReference type="GO" id="GO:0003725">
    <property type="term" value="F:double-stranded RNA binding"/>
    <property type="evidence" value="ECO:0007669"/>
    <property type="project" value="InterPro"/>
</dbReference>
<dbReference type="KEGG" id="dax:FDQ92_07570"/>
<evidence type="ECO:0000256" key="2">
    <source>
        <dbReference type="ARBA" id="ARBA00007663"/>
    </source>
</evidence>
<dbReference type="SUPFAM" id="SSF55821">
    <property type="entry name" value="YrdC/RibB"/>
    <property type="match status" value="1"/>
</dbReference>
<evidence type="ECO:0000259" key="7">
    <source>
        <dbReference type="PROSITE" id="PS51163"/>
    </source>
</evidence>
<keyword evidence="4" id="KW-0963">Cytoplasm</keyword>
<dbReference type="PANTHER" id="PTHR17490:SF18">
    <property type="entry name" value="THREONYLCARBAMOYL-AMP SYNTHASE"/>
    <property type="match status" value="1"/>
</dbReference>
<keyword evidence="9" id="KW-1185">Reference proteome</keyword>
<evidence type="ECO:0000256" key="4">
    <source>
        <dbReference type="ARBA" id="ARBA00022490"/>
    </source>
</evidence>
<dbReference type="GO" id="GO:0061710">
    <property type="term" value="F:L-threonylcarbamoyladenylate synthase"/>
    <property type="evidence" value="ECO:0007669"/>
    <property type="project" value="UniProtKB-EC"/>
</dbReference>
<dbReference type="Gene3D" id="3.90.870.10">
    <property type="entry name" value="DHBP synthase"/>
    <property type="match status" value="1"/>
</dbReference>